<name>M3ASA9_SPHMS</name>
<proteinExistence type="inferred from homology"/>
<keyword evidence="8" id="KW-1185">Reference proteome</keyword>
<dbReference type="InterPro" id="IPR015659">
    <property type="entry name" value="Proline_oxidase"/>
</dbReference>
<comment type="function">
    <text evidence="5">Converts proline to delta-1-pyrroline-5-carboxylate.</text>
</comment>
<evidence type="ECO:0000256" key="1">
    <source>
        <dbReference type="ARBA" id="ARBA00005869"/>
    </source>
</evidence>
<dbReference type="SUPFAM" id="SSF51730">
    <property type="entry name" value="FAD-linked oxidoreductase"/>
    <property type="match status" value="1"/>
</dbReference>
<evidence type="ECO:0000256" key="3">
    <source>
        <dbReference type="ARBA" id="ARBA00023002"/>
    </source>
</evidence>
<evidence type="ECO:0000259" key="6">
    <source>
        <dbReference type="Pfam" id="PF01619"/>
    </source>
</evidence>
<keyword evidence="3 5" id="KW-0560">Oxidoreductase</keyword>
<comment type="similarity">
    <text evidence="1 5">Belongs to the proline oxidase family.</text>
</comment>
<dbReference type="GO" id="GO:0010133">
    <property type="term" value="P:L-proline catabolic process to L-glutamate"/>
    <property type="evidence" value="ECO:0007669"/>
    <property type="project" value="TreeGrafter"/>
</dbReference>
<dbReference type="InterPro" id="IPR029041">
    <property type="entry name" value="FAD-linked_oxidoreductase-like"/>
</dbReference>
<gene>
    <name evidence="7" type="ORF">SEPMUDRAFT_94022</name>
</gene>
<dbReference type="GeneID" id="27907764"/>
<dbReference type="EC" id="1.5.5.2" evidence="2 5"/>
<dbReference type="RefSeq" id="XP_016756520.1">
    <property type="nucleotide sequence ID" value="XM_016910627.1"/>
</dbReference>
<keyword evidence="4 5" id="KW-0642">Proline metabolism</keyword>
<dbReference type="eggNOG" id="KOG0186">
    <property type="taxonomic scope" value="Eukaryota"/>
</dbReference>
<dbReference type="GO" id="GO:0004657">
    <property type="term" value="F:proline dehydrogenase activity"/>
    <property type="evidence" value="ECO:0007669"/>
    <property type="project" value="UniProtKB-EC"/>
</dbReference>
<keyword evidence="5" id="KW-0274">FAD</keyword>
<dbReference type="STRING" id="692275.M3ASA9"/>
<dbReference type="Proteomes" id="UP000016931">
    <property type="component" value="Unassembled WGS sequence"/>
</dbReference>
<dbReference type="Gene3D" id="3.20.20.220">
    <property type="match status" value="1"/>
</dbReference>
<dbReference type="AlphaFoldDB" id="M3ASA9"/>
<dbReference type="OrthoDB" id="5464at2759"/>
<evidence type="ECO:0000313" key="8">
    <source>
        <dbReference type="Proteomes" id="UP000016931"/>
    </source>
</evidence>
<dbReference type="PANTHER" id="PTHR13914:SF34">
    <property type="entry name" value="PROLINE DEHYDROGENASE"/>
    <property type="match status" value="1"/>
</dbReference>
<evidence type="ECO:0000313" key="7">
    <source>
        <dbReference type="EMBL" id="EMF08399.1"/>
    </source>
</evidence>
<dbReference type="PANTHER" id="PTHR13914">
    <property type="entry name" value="PROLINE OXIDASE"/>
    <property type="match status" value="1"/>
</dbReference>
<dbReference type="OMA" id="RRTIYDH"/>
<dbReference type="GO" id="GO:0005739">
    <property type="term" value="C:mitochondrion"/>
    <property type="evidence" value="ECO:0007669"/>
    <property type="project" value="TreeGrafter"/>
</dbReference>
<dbReference type="HOGENOM" id="CLU_018202_0_1_1"/>
<dbReference type="Pfam" id="PF01619">
    <property type="entry name" value="Pro_dh"/>
    <property type="match status" value="1"/>
</dbReference>
<comment type="cofactor">
    <cofactor evidence="5">
        <name>FAD</name>
        <dbReference type="ChEBI" id="CHEBI:57692"/>
    </cofactor>
</comment>
<dbReference type="InterPro" id="IPR002872">
    <property type="entry name" value="Proline_DH_dom"/>
</dbReference>
<protein>
    <recommendedName>
        <fullName evidence="2 5">Proline dehydrogenase</fullName>
        <ecNumber evidence="2 5">1.5.5.2</ecNumber>
    </recommendedName>
</protein>
<evidence type="ECO:0000256" key="5">
    <source>
        <dbReference type="RuleBase" id="RU364054"/>
    </source>
</evidence>
<reference evidence="7 8" key="1">
    <citation type="journal article" date="2012" name="PLoS Pathog.">
        <title>Diverse lifestyles and strategies of plant pathogenesis encoded in the genomes of eighteen Dothideomycetes fungi.</title>
        <authorList>
            <person name="Ohm R.A."/>
            <person name="Feau N."/>
            <person name="Henrissat B."/>
            <person name="Schoch C.L."/>
            <person name="Horwitz B.A."/>
            <person name="Barry K.W."/>
            <person name="Condon B.J."/>
            <person name="Copeland A.C."/>
            <person name="Dhillon B."/>
            <person name="Glaser F."/>
            <person name="Hesse C.N."/>
            <person name="Kosti I."/>
            <person name="LaButti K."/>
            <person name="Lindquist E.A."/>
            <person name="Lucas S."/>
            <person name="Salamov A.A."/>
            <person name="Bradshaw R.E."/>
            <person name="Ciuffetti L."/>
            <person name="Hamelin R.C."/>
            <person name="Kema G.H.J."/>
            <person name="Lawrence C."/>
            <person name="Scott J.A."/>
            <person name="Spatafora J.W."/>
            <person name="Turgeon B.G."/>
            <person name="de Wit P.J.G.M."/>
            <person name="Zhong S."/>
            <person name="Goodwin S.B."/>
            <person name="Grigoriev I.V."/>
        </authorList>
    </citation>
    <scope>NUCLEOTIDE SEQUENCE [LARGE SCALE GENOMIC DNA]</scope>
    <source>
        <strain evidence="7 8">SO2202</strain>
    </source>
</reference>
<evidence type="ECO:0000256" key="2">
    <source>
        <dbReference type="ARBA" id="ARBA00012695"/>
    </source>
</evidence>
<sequence>MSLKPRLCYSGRSPTTPHRSVRVCFERALSTQGRNRNTTLQSSNGDVTGRSTVEVPLQNTSTTTLTPRPLKSLPLPALLRTFFLGKLFASPALSSLGMNILGRIAHSRSPFLDPDRNIALGSILRAVVYNQFCGGNEKQEIVPVLDRLRQAGYAGVILQWAREIVAHGRAETDLKVATSAEQIQTWLDGNLKGLSFVGRDDYYALKYTGAGSSIAEALRQGQDPPPQFRDALHTILRAAQAQGTRIFLDAEQQVFQTTIDRWSVDLMRQYNVNGEVLVLNTYQAYLKATRAILRNHLQLAQQEGWALGVKLVRGAYIQNDIRSRIHDTKADTDASYNGIVHSLLSRSFDDIKPNHFPKVRTFLAGHNAESIFRAAQLHQTLVLQGHKPDTLEFGQLYGMADHISGMLLQQVEDAKKAAQELSGEAAELQRQAAPRIMKCVNWGSVRECLHFLMRRAAENQGSADRLRDGFVESKRELWLRFRGL</sequence>
<feature type="domain" description="Proline dehydrogenase" evidence="6">
    <location>
        <begin position="148"/>
        <end position="467"/>
    </location>
</feature>
<dbReference type="GO" id="GO:0071949">
    <property type="term" value="F:FAD binding"/>
    <property type="evidence" value="ECO:0007669"/>
    <property type="project" value="TreeGrafter"/>
</dbReference>
<comment type="catalytic activity">
    <reaction evidence="5">
        <text>L-proline + a quinone = (S)-1-pyrroline-5-carboxylate + a quinol + H(+)</text>
        <dbReference type="Rhea" id="RHEA:23784"/>
        <dbReference type="ChEBI" id="CHEBI:15378"/>
        <dbReference type="ChEBI" id="CHEBI:17388"/>
        <dbReference type="ChEBI" id="CHEBI:24646"/>
        <dbReference type="ChEBI" id="CHEBI:60039"/>
        <dbReference type="ChEBI" id="CHEBI:132124"/>
        <dbReference type="EC" id="1.5.5.2"/>
    </reaction>
</comment>
<dbReference type="EMBL" id="KB456271">
    <property type="protein sequence ID" value="EMF08399.1"/>
    <property type="molecule type" value="Genomic_DNA"/>
</dbReference>
<keyword evidence="5" id="KW-0285">Flavoprotein</keyword>
<evidence type="ECO:0000256" key="4">
    <source>
        <dbReference type="ARBA" id="ARBA00023062"/>
    </source>
</evidence>
<organism evidence="7 8">
    <name type="scientific">Sphaerulina musiva (strain SO2202)</name>
    <name type="common">Poplar stem canker fungus</name>
    <name type="synonym">Septoria musiva</name>
    <dbReference type="NCBI Taxonomy" id="692275"/>
    <lineage>
        <taxon>Eukaryota</taxon>
        <taxon>Fungi</taxon>
        <taxon>Dikarya</taxon>
        <taxon>Ascomycota</taxon>
        <taxon>Pezizomycotina</taxon>
        <taxon>Dothideomycetes</taxon>
        <taxon>Dothideomycetidae</taxon>
        <taxon>Mycosphaerellales</taxon>
        <taxon>Mycosphaerellaceae</taxon>
        <taxon>Sphaerulina</taxon>
    </lineage>
</organism>
<accession>M3ASA9</accession>